<comment type="caution">
    <text evidence="1">The sequence shown here is derived from an EMBL/GenBank/DDBJ whole genome shotgun (WGS) entry which is preliminary data.</text>
</comment>
<sequence>MVTLHGRFEILMFSGTVHPPLAPPNVGGLSLFLVSRGGKVMGRILISYFKSDGSCGVIGDLIAENMKVKVQKPRRCQSDTIECISEIKEGVFRLEKKVEGCGSSMV</sequence>
<name>A0AAU9M109_9ASTR</name>
<dbReference type="Proteomes" id="UP001157418">
    <property type="component" value="Unassembled WGS sequence"/>
</dbReference>
<keyword evidence="2" id="KW-1185">Reference proteome</keyword>
<gene>
    <name evidence="1" type="ORF">LVIROSA_LOCUS7898</name>
</gene>
<evidence type="ECO:0000313" key="2">
    <source>
        <dbReference type="Proteomes" id="UP001157418"/>
    </source>
</evidence>
<accession>A0AAU9M109</accession>
<evidence type="ECO:0000313" key="1">
    <source>
        <dbReference type="EMBL" id="CAH1420430.1"/>
    </source>
</evidence>
<dbReference type="AlphaFoldDB" id="A0AAU9M109"/>
<protein>
    <submittedName>
        <fullName evidence="1">Uncharacterized protein</fullName>
    </submittedName>
</protein>
<dbReference type="EMBL" id="CAKMRJ010001060">
    <property type="protein sequence ID" value="CAH1420430.1"/>
    <property type="molecule type" value="Genomic_DNA"/>
</dbReference>
<reference evidence="1 2" key="1">
    <citation type="submission" date="2022-01" db="EMBL/GenBank/DDBJ databases">
        <authorList>
            <person name="Xiong W."/>
            <person name="Schranz E."/>
        </authorList>
    </citation>
    <scope>NUCLEOTIDE SEQUENCE [LARGE SCALE GENOMIC DNA]</scope>
</reference>
<organism evidence="1 2">
    <name type="scientific">Lactuca virosa</name>
    <dbReference type="NCBI Taxonomy" id="75947"/>
    <lineage>
        <taxon>Eukaryota</taxon>
        <taxon>Viridiplantae</taxon>
        <taxon>Streptophyta</taxon>
        <taxon>Embryophyta</taxon>
        <taxon>Tracheophyta</taxon>
        <taxon>Spermatophyta</taxon>
        <taxon>Magnoliopsida</taxon>
        <taxon>eudicotyledons</taxon>
        <taxon>Gunneridae</taxon>
        <taxon>Pentapetalae</taxon>
        <taxon>asterids</taxon>
        <taxon>campanulids</taxon>
        <taxon>Asterales</taxon>
        <taxon>Asteraceae</taxon>
        <taxon>Cichorioideae</taxon>
        <taxon>Cichorieae</taxon>
        <taxon>Lactucinae</taxon>
        <taxon>Lactuca</taxon>
    </lineage>
</organism>
<proteinExistence type="predicted"/>